<dbReference type="PATRIC" id="fig|673862.3.peg.444"/>
<keyword evidence="2 4" id="KW-0488">Methylation</keyword>
<dbReference type="Pfam" id="PF03462">
    <property type="entry name" value="PCRF"/>
    <property type="match status" value="1"/>
</dbReference>
<dbReference type="GO" id="GO:0005737">
    <property type="term" value="C:cytoplasm"/>
    <property type="evidence" value="ECO:0007669"/>
    <property type="project" value="UniProtKB-SubCell"/>
</dbReference>
<comment type="similarity">
    <text evidence="1 4">Belongs to the prokaryotic/mitochondrial release factor family.</text>
</comment>
<evidence type="ECO:0000256" key="6">
    <source>
        <dbReference type="SAM" id="Coils"/>
    </source>
</evidence>
<dbReference type="HOGENOM" id="CLU_036856_6_0_7"/>
<dbReference type="eggNOG" id="COG1186">
    <property type="taxonomic scope" value="Bacteria"/>
</dbReference>
<dbReference type="InterPro" id="IPR004374">
    <property type="entry name" value="PrfB"/>
</dbReference>
<dbReference type="PANTHER" id="PTHR43116:SF3">
    <property type="entry name" value="CLASS I PEPTIDE CHAIN RELEASE FACTOR"/>
    <property type="match status" value="1"/>
</dbReference>
<name>V6DG84_9BACT</name>
<comment type="PTM">
    <text evidence="4">Methylated by PrmC. Methylation increases the termination efficiency of RF2.</text>
</comment>
<dbReference type="PANTHER" id="PTHR43116">
    <property type="entry name" value="PEPTIDE CHAIN RELEASE FACTOR 2"/>
    <property type="match status" value="1"/>
</dbReference>
<dbReference type="EMBL" id="HG793133">
    <property type="protein sequence ID" value="CDK30559.1"/>
    <property type="molecule type" value="Genomic_DNA"/>
</dbReference>
<comment type="subcellular location">
    <subcellularLocation>
        <location evidence="4">Cytoplasm</location>
    </subcellularLocation>
</comment>
<evidence type="ECO:0000313" key="8">
    <source>
        <dbReference type="EMBL" id="CDK30559.1"/>
    </source>
</evidence>
<sequence>MLIDELREKIKSSEPDINVIKSWWKNSNLEKQLEDLEKLSNQEEFWQNPNQPDILKELNRIKQQKEAYLQATKLYDEFQELIELFENEEDELIKLKDDIYKWAREISRLKLNVLLTEEEDSSNCFLSINSGAGGTESQDWAEILLRMYVRFCERENFTSSILDYQAGEGAGIKSATIFIKSKNAYGLLKNEQGVHRLVRISPFDANKRRHTSFAGVNVTPEVKKANIEIDPNDLKIDTYRAGGAGGQHVNKTESAVRITHLKSGIVVQCQNERSQVQNKEIAMKMLMAKLIQKQKEEEKSKELAIEKKKIEWGSQIRSYILHPYKLVKDHRTELENPQPELVLDGDIMDFIESNLIKEKTK</sequence>
<comment type="function">
    <text evidence="4">Peptide chain release factor 2 directs the termination of translation in response to the peptide chain termination codons UGA and UAA.</text>
</comment>
<keyword evidence="3 4" id="KW-0648">Protein biosynthesis</keyword>
<keyword evidence="9" id="KW-1185">Reference proteome</keyword>
<evidence type="ECO:0000256" key="3">
    <source>
        <dbReference type="ARBA" id="ARBA00022917"/>
    </source>
</evidence>
<dbReference type="InterPro" id="IPR045853">
    <property type="entry name" value="Pep_chain_release_fac_I_sf"/>
</dbReference>
<evidence type="ECO:0000256" key="5">
    <source>
        <dbReference type="NCBIfam" id="TIGR00020"/>
    </source>
</evidence>
<feature type="coiled-coil region" evidence="6">
    <location>
        <begin position="68"/>
        <end position="98"/>
    </location>
</feature>
<dbReference type="SMART" id="SM00937">
    <property type="entry name" value="PCRF"/>
    <property type="match status" value="1"/>
</dbReference>
<gene>
    <name evidence="4 8" type="primary">prfB</name>
    <name evidence="8" type="ORF">BABL1_gene_457</name>
</gene>
<evidence type="ECO:0000259" key="7">
    <source>
        <dbReference type="PROSITE" id="PS00745"/>
    </source>
</evidence>
<evidence type="ECO:0000256" key="4">
    <source>
        <dbReference type="HAMAP-Rule" id="MF_00094"/>
    </source>
</evidence>
<evidence type="ECO:0000256" key="1">
    <source>
        <dbReference type="ARBA" id="ARBA00010835"/>
    </source>
</evidence>
<dbReference type="AlphaFoldDB" id="V6DG84"/>
<accession>V6DG84</accession>
<dbReference type="Gene3D" id="3.30.160.20">
    <property type="match status" value="1"/>
</dbReference>
<dbReference type="InterPro" id="IPR005139">
    <property type="entry name" value="PCRF"/>
</dbReference>
<dbReference type="KEGG" id="dpb:BABL1_gene_457"/>
<dbReference type="OrthoDB" id="9806673at2"/>
<reference evidence="8 9" key="1">
    <citation type="journal article" date="2015" name="Biol. Direct">
        <title>Babela massiliensis, a representative of a widespread bacterial phylum with unusual adaptations to parasitism in amoebae.</title>
        <authorList>
            <person name="Pagnier I."/>
            <person name="Yutin N."/>
            <person name="Croce O."/>
            <person name="Makarova K.S."/>
            <person name="Wolf Y.I."/>
            <person name="Benamar S."/>
            <person name="Raoult D."/>
            <person name="Koonin E.V."/>
            <person name="La Scola B."/>
        </authorList>
    </citation>
    <scope>NUCLEOTIDE SEQUENCE [LARGE SCALE GENOMIC DNA]</scope>
    <source>
        <strain evidence="9">BABL1</strain>
    </source>
</reference>
<dbReference type="RefSeq" id="WP_023791876.1">
    <property type="nucleotide sequence ID" value="NC_023003.1"/>
</dbReference>
<dbReference type="NCBIfam" id="TIGR00020">
    <property type="entry name" value="prfB"/>
    <property type="match status" value="1"/>
</dbReference>
<protein>
    <recommendedName>
        <fullName evidence="4 5">Peptide chain release factor 2</fullName>
        <shortName evidence="4">RF-2</shortName>
    </recommendedName>
</protein>
<evidence type="ECO:0000313" key="9">
    <source>
        <dbReference type="Proteomes" id="UP000018769"/>
    </source>
</evidence>
<dbReference type="GO" id="GO:0016149">
    <property type="term" value="F:translation release factor activity, codon specific"/>
    <property type="evidence" value="ECO:0007669"/>
    <property type="project" value="UniProtKB-UniRule"/>
</dbReference>
<dbReference type="PROSITE" id="PS00745">
    <property type="entry name" value="RF_PROK_I"/>
    <property type="match status" value="1"/>
</dbReference>
<dbReference type="FunFam" id="3.30.160.20:FF:000004">
    <property type="entry name" value="Peptide chain release factor 1"/>
    <property type="match status" value="1"/>
</dbReference>
<dbReference type="Gene3D" id="1.20.58.410">
    <property type="entry name" value="Release factor"/>
    <property type="match status" value="1"/>
</dbReference>
<organism evidence="8 9">
    <name type="scientific">Candidatus Babela massiliensis</name>
    <dbReference type="NCBI Taxonomy" id="673862"/>
    <lineage>
        <taxon>Bacteria</taxon>
        <taxon>Candidatus Babelota</taxon>
        <taxon>Candidatus Babeliae</taxon>
        <taxon>Candidatus Babeliales</taxon>
        <taxon>Candidatus Babeliaceae</taxon>
        <taxon>Candidatus Babela</taxon>
    </lineage>
</organism>
<dbReference type="HAMAP" id="MF_00094">
    <property type="entry name" value="Rel_fac_2"/>
    <property type="match status" value="1"/>
</dbReference>
<feature type="modified residue" description="N5-methylglutamine" evidence="4">
    <location>
        <position position="247"/>
    </location>
</feature>
<evidence type="ECO:0000256" key="2">
    <source>
        <dbReference type="ARBA" id="ARBA00022481"/>
    </source>
</evidence>
<dbReference type="Gene3D" id="3.30.70.1660">
    <property type="match status" value="1"/>
</dbReference>
<feature type="domain" description="Prokaryotic-type class I peptide chain release factors" evidence="7">
    <location>
        <begin position="240"/>
        <end position="256"/>
    </location>
</feature>
<keyword evidence="4" id="KW-0963">Cytoplasm</keyword>
<dbReference type="Proteomes" id="UP000018769">
    <property type="component" value="Chromosome I"/>
</dbReference>
<proteinExistence type="inferred from homology"/>
<dbReference type="SUPFAM" id="SSF75620">
    <property type="entry name" value="Release factor"/>
    <property type="match status" value="1"/>
</dbReference>
<keyword evidence="6" id="KW-0175">Coiled coil</keyword>
<dbReference type="STRING" id="673862.BABL1_gene_457"/>
<dbReference type="Pfam" id="PF00472">
    <property type="entry name" value="RF-1"/>
    <property type="match status" value="1"/>
</dbReference>
<dbReference type="InterPro" id="IPR000352">
    <property type="entry name" value="Pep_chain_release_fac_I"/>
</dbReference>